<reference key="2">
    <citation type="submission" date="2011-03" db="EMBL/GenBank/DDBJ databases">
        <title>Complete genome sequence of the thermoacidophilic crenarchaeon Thermoproteus uzoniensis 768-20.</title>
        <authorList>
            <person name="Mardanov A.V."/>
            <person name="Gumerov V.M."/>
            <person name="Beletsky A.V."/>
            <person name="Prokofeva M.I."/>
            <person name="Bonch-Osmolovskaya E.A."/>
            <person name="Ravin N.V."/>
            <person name="Skryabin K.G."/>
        </authorList>
    </citation>
    <scope>NUCLEOTIDE SEQUENCE</scope>
    <source>
        <strain>768-20</strain>
    </source>
</reference>
<keyword evidence="1" id="KW-0813">Transport</keyword>
<dbReference type="KEGG" id="tuz:TUZN_2128"/>
<keyword evidence="2" id="KW-0249">Electron transport</keyword>
<dbReference type="PROSITE" id="PS00194">
    <property type="entry name" value="THIOREDOXIN_1"/>
    <property type="match status" value="1"/>
</dbReference>
<evidence type="ECO:0000256" key="2">
    <source>
        <dbReference type="ARBA" id="ARBA00022982"/>
    </source>
</evidence>
<dbReference type="Gene3D" id="3.40.30.10">
    <property type="entry name" value="Glutaredoxin"/>
    <property type="match status" value="1"/>
</dbReference>
<dbReference type="PANTHER" id="PTHR45663">
    <property type="entry name" value="GEO12009P1"/>
    <property type="match status" value="1"/>
</dbReference>
<dbReference type="Pfam" id="PF00085">
    <property type="entry name" value="Thioredoxin"/>
    <property type="match status" value="1"/>
</dbReference>
<sequence>MKYPVGYVLNSVEELGEAVKSCRAAFVMFFGRTCPYCRAFDPIFRHVGAKYADLANFVKAEVERFAFTASALGVMGTPTTFAFVDGEPAEALPGFAIAPVFEQFVQRNLRSARCG</sequence>
<evidence type="ECO:0000259" key="4">
    <source>
        <dbReference type="PROSITE" id="PS51352"/>
    </source>
</evidence>
<feature type="domain" description="Thioredoxin" evidence="4">
    <location>
        <begin position="1"/>
        <end position="110"/>
    </location>
</feature>
<dbReference type="eggNOG" id="arCOG01972">
    <property type="taxonomic scope" value="Archaea"/>
</dbReference>
<dbReference type="GO" id="GO:0015035">
    <property type="term" value="F:protein-disulfide reductase activity"/>
    <property type="evidence" value="ECO:0007669"/>
    <property type="project" value="TreeGrafter"/>
</dbReference>
<evidence type="ECO:0000256" key="3">
    <source>
        <dbReference type="ARBA" id="ARBA00023157"/>
    </source>
</evidence>
<dbReference type="HOGENOM" id="CLU_090389_10_1_2"/>
<evidence type="ECO:0000313" key="5">
    <source>
        <dbReference type="EMBL" id="AEA13585.1"/>
    </source>
</evidence>
<protein>
    <submittedName>
        <fullName evidence="5">Thioredoxin domain protein</fullName>
    </submittedName>
</protein>
<keyword evidence="3" id="KW-1015">Disulfide bond</keyword>
<dbReference type="CDD" id="cd02947">
    <property type="entry name" value="TRX_family"/>
    <property type="match status" value="1"/>
</dbReference>
<dbReference type="STRING" id="999630.TUZN_2128"/>
<dbReference type="PANTHER" id="PTHR45663:SF11">
    <property type="entry name" value="GEO12009P1"/>
    <property type="match status" value="1"/>
</dbReference>
<dbReference type="InterPro" id="IPR013766">
    <property type="entry name" value="Thioredoxin_domain"/>
</dbReference>
<evidence type="ECO:0000313" key="6">
    <source>
        <dbReference type="Proteomes" id="UP000008138"/>
    </source>
</evidence>
<organism evidence="5 6">
    <name type="scientific">Thermoproteus uzoniensis (strain 768-20)</name>
    <dbReference type="NCBI Taxonomy" id="999630"/>
    <lineage>
        <taxon>Archaea</taxon>
        <taxon>Thermoproteota</taxon>
        <taxon>Thermoprotei</taxon>
        <taxon>Thermoproteales</taxon>
        <taxon>Thermoproteaceae</taxon>
        <taxon>Thermoproteus</taxon>
    </lineage>
</organism>
<dbReference type="Proteomes" id="UP000008138">
    <property type="component" value="Chromosome"/>
</dbReference>
<dbReference type="SUPFAM" id="SSF52833">
    <property type="entry name" value="Thioredoxin-like"/>
    <property type="match status" value="1"/>
</dbReference>
<dbReference type="InterPro" id="IPR036249">
    <property type="entry name" value="Thioredoxin-like_sf"/>
</dbReference>
<evidence type="ECO:0000256" key="1">
    <source>
        <dbReference type="ARBA" id="ARBA00022448"/>
    </source>
</evidence>
<name>F2L5N9_THEU7</name>
<dbReference type="InterPro" id="IPR017937">
    <property type="entry name" value="Thioredoxin_CS"/>
</dbReference>
<dbReference type="PROSITE" id="PS51352">
    <property type="entry name" value="THIOREDOXIN_2"/>
    <property type="match status" value="1"/>
</dbReference>
<reference evidence="5 6" key="1">
    <citation type="journal article" date="2011" name="J. Bacteriol.">
        <title>Complete genome sequence of the thermoacidophilic crenarchaeon Thermoproteus uzoniensis 768-20.</title>
        <authorList>
            <person name="Mardanov A.V."/>
            <person name="Gumerov V.M."/>
            <person name="Beletsky A.V."/>
            <person name="Prokofeva M.I."/>
            <person name="Bonch-Osmolovskaya E.A."/>
            <person name="Ravin N.V."/>
            <person name="Skryabin K.G."/>
        </authorList>
    </citation>
    <scope>NUCLEOTIDE SEQUENCE [LARGE SCALE GENOMIC DNA]</scope>
    <source>
        <strain evidence="5 6">768-20</strain>
    </source>
</reference>
<dbReference type="AlphaFoldDB" id="F2L5N9"/>
<gene>
    <name evidence="5" type="ordered locus">TUZN_2128</name>
</gene>
<keyword evidence="6" id="KW-1185">Reference proteome</keyword>
<dbReference type="EMBL" id="CP002590">
    <property type="protein sequence ID" value="AEA13585.1"/>
    <property type="molecule type" value="Genomic_DNA"/>
</dbReference>
<dbReference type="GO" id="GO:0005737">
    <property type="term" value="C:cytoplasm"/>
    <property type="evidence" value="ECO:0007669"/>
    <property type="project" value="TreeGrafter"/>
</dbReference>
<accession>F2L5N9</accession>
<proteinExistence type="predicted"/>